<evidence type="ECO:0000256" key="4">
    <source>
        <dbReference type="ARBA" id="ARBA00022701"/>
    </source>
</evidence>
<dbReference type="GO" id="GO:0043015">
    <property type="term" value="F:gamma-tubulin binding"/>
    <property type="evidence" value="ECO:0007669"/>
    <property type="project" value="InterPro"/>
</dbReference>
<feature type="domain" description="Gamma tubulin complex component C-terminal" evidence="6">
    <location>
        <begin position="939"/>
        <end position="1253"/>
    </location>
</feature>
<dbReference type="GO" id="GO:0000930">
    <property type="term" value="C:gamma-tubulin complex"/>
    <property type="evidence" value="ECO:0007669"/>
    <property type="project" value="TreeGrafter"/>
</dbReference>
<evidence type="ECO:0000259" key="7">
    <source>
        <dbReference type="Pfam" id="PF17681"/>
    </source>
</evidence>
<protein>
    <submittedName>
        <fullName evidence="9">Uncharacterized protein LOC105061295 isoform X1</fullName>
    </submittedName>
</protein>
<evidence type="ECO:0000313" key="8">
    <source>
        <dbReference type="Proteomes" id="UP000504607"/>
    </source>
</evidence>
<dbReference type="InterPro" id="IPR040457">
    <property type="entry name" value="GCP_C"/>
</dbReference>
<evidence type="ECO:0000256" key="5">
    <source>
        <dbReference type="ARBA" id="ARBA00023212"/>
    </source>
</evidence>
<evidence type="ECO:0000256" key="3">
    <source>
        <dbReference type="ARBA" id="ARBA00022490"/>
    </source>
</evidence>
<dbReference type="GO" id="GO:0007020">
    <property type="term" value="P:microtubule nucleation"/>
    <property type="evidence" value="ECO:0007669"/>
    <property type="project" value="InterPro"/>
</dbReference>
<accession>A0A6I9SQ10</accession>
<reference evidence="9" key="1">
    <citation type="submission" date="2025-08" db="UniProtKB">
        <authorList>
            <consortium name="RefSeq"/>
        </authorList>
    </citation>
    <scope>IDENTIFICATION</scope>
</reference>
<evidence type="ECO:0000256" key="2">
    <source>
        <dbReference type="ARBA" id="ARBA00010337"/>
    </source>
</evidence>
<dbReference type="GO" id="GO:0031122">
    <property type="term" value="P:cytoplasmic microtubule organization"/>
    <property type="evidence" value="ECO:0007669"/>
    <property type="project" value="TreeGrafter"/>
</dbReference>
<dbReference type="PANTHER" id="PTHR19302">
    <property type="entry name" value="GAMMA TUBULIN COMPLEX PROTEIN"/>
    <property type="match status" value="1"/>
</dbReference>
<dbReference type="InterPro" id="IPR042241">
    <property type="entry name" value="GCP_C_sf"/>
</dbReference>
<dbReference type="GO" id="GO:0000922">
    <property type="term" value="C:spindle pole"/>
    <property type="evidence" value="ECO:0007669"/>
    <property type="project" value="InterPro"/>
</dbReference>
<dbReference type="AlphaFoldDB" id="A0A6I9SQ10"/>
<gene>
    <name evidence="9" type="primary">LOC105061295</name>
</gene>
<proteinExistence type="inferred from homology"/>
<dbReference type="InParanoid" id="A0A6I9SQ10"/>
<dbReference type="InterPro" id="IPR007259">
    <property type="entry name" value="GCP"/>
</dbReference>
<dbReference type="RefSeq" id="XP_010943600.1">
    <property type="nucleotide sequence ID" value="XM_010945298.2"/>
</dbReference>
<dbReference type="PANTHER" id="PTHR19302:SF70">
    <property type="entry name" value="GAMMA-TUBULIN COMPLEX COMPONENT 6"/>
    <property type="match status" value="1"/>
</dbReference>
<keyword evidence="8" id="KW-1185">Reference proteome</keyword>
<dbReference type="GO" id="GO:0051011">
    <property type="term" value="F:microtubule minus-end binding"/>
    <property type="evidence" value="ECO:0007669"/>
    <property type="project" value="TreeGrafter"/>
</dbReference>
<dbReference type="InterPro" id="IPR041470">
    <property type="entry name" value="GCP_N"/>
</dbReference>
<dbReference type="KEGG" id="egu:105061295"/>
<dbReference type="OrthoDB" id="775571at2759"/>
<dbReference type="GO" id="GO:0000278">
    <property type="term" value="P:mitotic cell cycle"/>
    <property type="evidence" value="ECO:0007669"/>
    <property type="project" value="TreeGrafter"/>
</dbReference>
<dbReference type="Pfam" id="PF17681">
    <property type="entry name" value="GCP_N_terminal"/>
    <property type="match status" value="1"/>
</dbReference>
<sequence>MDVDPNFSLLLRNLKMDDPWILPKTWESIPSESGAARSGDAGRGPQDPIYDSSSVSDAVLVRLVINALQGVKSALAEIEKLSAAFCSSPADRTIHRVPSLWCRSLSTNALGKILKSIYHSGLLVFFLQKFINFYLGESQAIMTENRDKDEEVEDLNNLKFAENLLRPLSKEVHHKNELGMHPPYSLVNQAFSVAVKKVLEGYFCAFGTLLASMKLRRAIKSPDACAKFSDGAVNLMLAVHSEITVLEVYLHTKELRTHIESLGNICFPKFADLGLSGKDLTVDAKLEFHNFPRGADLLTYLYVQLRDADPVHHPLLNFLFVHSFEPYYGFIKSWIYRATIDDPYEEFFVDYLPTSNGPVGSPSDLSLIFIKERDCVSMPCFLKDVCRPLLRAGQQLQVLVKLLNLCSVSVTREGAHMHCDITNIVEMLPYWSGTSSDSTFVLNSLAFTKIRVEDLMHKRDTLYKMMLERLQSFFSNFNVRNRQINRNVIPFASTPSLLGKRRDVNDLSFLASDEDFIFSGIADEEEAAKMPAVRREEDASYASEDSSYELEPLKSLECSSSYSSVEENEPEVFFRLHDNVSQPEKFLLSNLSTCYTTENILENSLETERSCSQILCQNNHSRMVPFFPLSNQAYEDEKLIQIPVPIQSGNVQSAKLSDSVHEGYHSGRCWPLGGLPKNPFYNYRNYMGPKEPHCSENSLRMTDGNTETPEREESIFSEVFIPFNLRSDTDNKVKFMNSRDGHLSLHIHKLWNSEDYHDLSTNPMVTKSAWFRKAHNLRNGVLTKNEGSYLPYFDFSSVLLPCKASSGSVFSGSGHGFQVEPPVVSSGVSAVQVNGISEGHMQDSVANLSVSSPVCSLSEENHVSGILPQSAFGGAAWVQSLQYSGEDTMLSSRETLDGSAIFEMPLFVAIDKCILQEILLQYKYVSNFTIKFLDEGFDLHEHLLALRRYHFMELADWADSFLKSLCNQKWSVVEPEQKLAEIQGLLELALQRSSCETDQYKERLFVYIKGQNTMPLSTSITGIHVFDFMLLGYRVDWPVSIIVTQDALKIYAEIFGYLVQVRLAVFSLADVWYCLKALMPSIYRSRHKNSHVMMDFNILMKMRQQINHFVSTLQQYVHSQLSDVSWCRFQHSLKRQVKDILDLESVHMSYLADALHICFLSVETKPVALIIKNILQCALDFRHCFTGGDLDDPANGADSLNLRSQMNFSQVFAIKTTFEKNIRDLYLLYLKSPKYGEFNFCRFWGYLNYNDYYSNTFNKEMGYFYMS</sequence>
<dbReference type="GO" id="GO:0005874">
    <property type="term" value="C:microtubule"/>
    <property type="evidence" value="ECO:0007669"/>
    <property type="project" value="UniProtKB-KW"/>
</dbReference>
<dbReference type="GO" id="GO:0051321">
    <property type="term" value="P:meiotic cell cycle"/>
    <property type="evidence" value="ECO:0007669"/>
    <property type="project" value="TreeGrafter"/>
</dbReference>
<evidence type="ECO:0000256" key="1">
    <source>
        <dbReference type="ARBA" id="ARBA00004245"/>
    </source>
</evidence>
<keyword evidence="4" id="KW-0493">Microtubule</keyword>
<dbReference type="GeneID" id="105061295"/>
<evidence type="ECO:0000259" key="6">
    <source>
        <dbReference type="Pfam" id="PF04130"/>
    </source>
</evidence>
<dbReference type="Gene3D" id="1.20.120.1900">
    <property type="entry name" value="Gamma-tubulin complex, C-terminal domain"/>
    <property type="match status" value="1"/>
</dbReference>
<keyword evidence="3" id="KW-0963">Cytoplasm</keyword>
<organism evidence="8 9">
    <name type="scientific">Elaeis guineensis var. tenera</name>
    <name type="common">Oil palm</name>
    <dbReference type="NCBI Taxonomy" id="51953"/>
    <lineage>
        <taxon>Eukaryota</taxon>
        <taxon>Viridiplantae</taxon>
        <taxon>Streptophyta</taxon>
        <taxon>Embryophyta</taxon>
        <taxon>Tracheophyta</taxon>
        <taxon>Spermatophyta</taxon>
        <taxon>Magnoliopsida</taxon>
        <taxon>Liliopsida</taxon>
        <taxon>Arecaceae</taxon>
        <taxon>Arecoideae</taxon>
        <taxon>Cocoseae</taxon>
        <taxon>Elaeidinae</taxon>
        <taxon>Elaeis</taxon>
    </lineage>
</organism>
<dbReference type="GO" id="GO:0051225">
    <property type="term" value="P:spindle assembly"/>
    <property type="evidence" value="ECO:0007669"/>
    <property type="project" value="TreeGrafter"/>
</dbReference>
<feature type="domain" description="Gamma tubulin complex component protein N-terminal" evidence="7">
    <location>
        <begin position="62"/>
        <end position="406"/>
    </location>
</feature>
<evidence type="ECO:0000313" key="9">
    <source>
        <dbReference type="RefSeq" id="XP_010943600.1"/>
    </source>
</evidence>
<dbReference type="Proteomes" id="UP000504607">
    <property type="component" value="Unplaced"/>
</dbReference>
<comment type="subcellular location">
    <subcellularLocation>
        <location evidence="1">Cytoplasm</location>
        <location evidence="1">Cytoskeleton</location>
    </subcellularLocation>
</comment>
<keyword evidence="5" id="KW-0206">Cytoskeleton</keyword>
<comment type="similarity">
    <text evidence="2">Belongs to the TUBGCP family.</text>
</comment>
<dbReference type="Pfam" id="PF04130">
    <property type="entry name" value="GCP_C_terminal"/>
    <property type="match status" value="1"/>
</dbReference>
<name>A0A6I9SQ10_ELAGV</name>
<dbReference type="FunFam" id="1.20.120.1900:FF:000018">
    <property type="entry name" value="Gamma-tubulin complex component 6 isoform A"/>
    <property type="match status" value="1"/>
</dbReference>